<sequence>MSTWIAFSLVVGIGSTLILDLWVSLVKKVAGIPPTDWGMVGRWLTGILRGNIVLDNRITRAPGTIEKRQDEPVHHFV</sequence>
<accession>A0ABY2SDB9</accession>
<dbReference type="EMBL" id="SZPQ01000092">
    <property type="protein sequence ID" value="TKI02281.1"/>
    <property type="molecule type" value="Genomic_DNA"/>
</dbReference>
<protein>
    <submittedName>
        <fullName evidence="2">DUF2938 domain-containing protein</fullName>
    </submittedName>
</protein>
<keyword evidence="1" id="KW-0472">Membrane</keyword>
<proteinExistence type="predicted"/>
<keyword evidence="1" id="KW-0812">Transmembrane</keyword>
<evidence type="ECO:0000313" key="3">
    <source>
        <dbReference type="Proteomes" id="UP000305202"/>
    </source>
</evidence>
<keyword evidence="1" id="KW-1133">Transmembrane helix</keyword>
<comment type="caution">
    <text evidence="2">The sequence shown here is derived from an EMBL/GenBank/DDBJ whole genome shotgun (WGS) entry which is preliminary data.</text>
</comment>
<organism evidence="2 3">
    <name type="scientific">Martelella alba</name>
    <dbReference type="NCBI Taxonomy" id="2590451"/>
    <lineage>
        <taxon>Bacteria</taxon>
        <taxon>Pseudomonadati</taxon>
        <taxon>Pseudomonadota</taxon>
        <taxon>Alphaproteobacteria</taxon>
        <taxon>Hyphomicrobiales</taxon>
        <taxon>Aurantimonadaceae</taxon>
        <taxon>Martelella</taxon>
    </lineage>
</organism>
<feature type="transmembrane region" description="Helical" evidence="1">
    <location>
        <begin position="6"/>
        <end position="25"/>
    </location>
</feature>
<dbReference type="Proteomes" id="UP000305202">
    <property type="component" value="Unassembled WGS sequence"/>
</dbReference>
<keyword evidence="3" id="KW-1185">Reference proteome</keyword>
<name>A0ABY2SDB9_9HYPH</name>
<gene>
    <name evidence="2" type="ORF">FCN80_25460</name>
</gene>
<reference evidence="2 3" key="1">
    <citation type="submission" date="2019-04" db="EMBL/GenBank/DDBJ databases">
        <authorList>
            <person name="Li M."/>
            <person name="Gao C."/>
        </authorList>
    </citation>
    <scope>NUCLEOTIDE SEQUENCE [LARGE SCALE GENOMIC DNA]</scope>
    <source>
        <strain evidence="2 3">BGMRC 2031</strain>
    </source>
</reference>
<evidence type="ECO:0000256" key="1">
    <source>
        <dbReference type="SAM" id="Phobius"/>
    </source>
</evidence>
<evidence type="ECO:0000313" key="2">
    <source>
        <dbReference type="EMBL" id="TKI02281.1"/>
    </source>
</evidence>
<dbReference type="InterPro" id="IPR021329">
    <property type="entry name" value="DUF2938"/>
</dbReference>
<dbReference type="Pfam" id="PF11158">
    <property type="entry name" value="DUF2938"/>
    <property type="match status" value="1"/>
</dbReference>